<dbReference type="GeneID" id="15806009"/>
<name>L0AV98_THEEQ</name>
<organism evidence="6 7">
    <name type="scientific">Theileria equi strain WA</name>
    <dbReference type="NCBI Taxonomy" id="1537102"/>
    <lineage>
        <taxon>Eukaryota</taxon>
        <taxon>Sar</taxon>
        <taxon>Alveolata</taxon>
        <taxon>Apicomplexa</taxon>
        <taxon>Aconoidasida</taxon>
        <taxon>Piroplasmida</taxon>
        <taxon>Theileriidae</taxon>
        <taxon>Theileria</taxon>
    </lineage>
</organism>
<gene>
    <name evidence="5" type="ORF">BEWA_017510</name>
    <name evidence="6" type="ORF">BEWA_017720</name>
</gene>
<evidence type="ECO:0000256" key="2">
    <source>
        <dbReference type="ARBA" id="ARBA00022679"/>
    </source>
</evidence>
<proteinExistence type="inferred from homology"/>
<dbReference type="EMBL" id="CP001669">
    <property type="protein sequence ID" value="AFZ78931.1"/>
    <property type="molecule type" value="Genomic_DNA"/>
</dbReference>
<sequence length="338" mass="36812">MAAAHKDSTVLCLADPVVNLYAFVSDEVLAKHNLEKGSTVVLSPEALEAVLKDVEVVFTCPAGMSNVARGMGFLGSDVSLFGQYADDEKGAMISAGLKEYNVKDHCLVKKGGRSTYNYILVSSDAKRVVLPVSGASREIDPDQVDYSIVGNFDYFFISAFQFCDEHLPSATRLVDEVLKRGVKLMFNLASVSCVTKFYDRIKPVVEATAVLSGNEKDFKKFYGLEDSEQLYAHLATLCTGTADSKFELVVVQLDSKGAVVFEHGKRFDFAPPELGEVVDLTGIGTFHLGGYLYGYFKGYHPEVSAKIGDVLAVDIISRLGLLLSEDARSKVRAIEAKL</sequence>
<evidence type="ECO:0000313" key="6">
    <source>
        <dbReference type="EMBL" id="AFZ78931.1"/>
    </source>
</evidence>
<comment type="similarity">
    <text evidence="1">Belongs to the carbohydrate kinase PfkB family.</text>
</comment>
<dbReference type="GO" id="GO:0004001">
    <property type="term" value="F:adenosine kinase activity"/>
    <property type="evidence" value="ECO:0007669"/>
    <property type="project" value="UniProtKB-EC"/>
</dbReference>
<dbReference type="OrthoDB" id="432447at2759"/>
<dbReference type="EMBL" id="CP001669">
    <property type="protein sequence ID" value="AFZ78910.1"/>
    <property type="molecule type" value="Genomic_DNA"/>
</dbReference>
<dbReference type="RefSeq" id="XP_004828597.1">
    <property type="nucleotide sequence ID" value="XM_004828540.1"/>
</dbReference>
<keyword evidence="3 6" id="KW-0418">Kinase</keyword>
<reference evidence="6 7" key="2">
    <citation type="journal article" date="2012" name="BMC Genomics">
        <title>Comparative genomic analysis and phylogenetic position of Theileria equi.</title>
        <authorList>
            <person name="Kappmeyer L.S."/>
            <person name="Thiagarajan M."/>
            <person name="Herndon D.R."/>
            <person name="Ramsay J.D."/>
            <person name="Caler E."/>
            <person name="Djikeng A."/>
            <person name="Gillespie J.J."/>
            <person name="Lau A.O."/>
            <person name="Roalson E.H."/>
            <person name="Silva J.C."/>
            <person name="Silva M.G."/>
            <person name="Suarez C.E."/>
            <person name="Ueti M.W."/>
            <person name="Nene V.M."/>
            <person name="Mealey R.H."/>
            <person name="Knowles D.P."/>
            <person name="Brayton K.A."/>
        </authorList>
    </citation>
    <scope>NUCLEOTIDE SEQUENCE [LARGE SCALE GENOMIC DNA]</scope>
    <source>
        <strain evidence="6 7">WA</strain>
    </source>
</reference>
<dbReference type="InterPro" id="IPR011611">
    <property type="entry name" value="PfkB_dom"/>
</dbReference>
<evidence type="ECO:0000259" key="4">
    <source>
        <dbReference type="Pfam" id="PF00294"/>
    </source>
</evidence>
<dbReference type="SUPFAM" id="SSF53613">
    <property type="entry name" value="Ribokinase-like"/>
    <property type="match status" value="1"/>
</dbReference>
<dbReference type="KEGG" id="beq:BEWA_017510"/>
<keyword evidence="2 6" id="KW-0808">Transferase</keyword>
<dbReference type="KEGG" id="beq:BEWA_017720"/>
<reference evidence="6" key="1">
    <citation type="submission" date="2009-07" db="EMBL/GenBank/DDBJ databases">
        <authorList>
            <person name="Kappmeyer L."/>
            <person name="Thiagarajan M."/>
            <person name="Herndon D."/>
            <person name="Caler E."/>
            <person name="Galinsky K."/>
            <person name="Inman J."/>
            <person name="Schobel S."/>
            <person name="Amedeo P."/>
            <person name="Watkins K."/>
            <person name="Bradley B."/>
            <person name="Sosa J."/>
            <person name="Sarmiento M."/>
            <person name="Fedorova N."/>
            <person name="Brayton K."/>
            <person name="Lau A."/>
            <person name="Nene V."/>
            <person name="Djikeng A."/>
            <person name="Herndon D."/>
            <person name="Knowles D."/>
        </authorList>
    </citation>
    <scope>NUCLEOTIDE SEQUENCE</scope>
    <source>
        <strain evidence="6">WA</strain>
    </source>
</reference>
<keyword evidence="7" id="KW-1185">Reference proteome</keyword>
<evidence type="ECO:0000256" key="3">
    <source>
        <dbReference type="ARBA" id="ARBA00022777"/>
    </source>
</evidence>
<dbReference type="InterPro" id="IPR052700">
    <property type="entry name" value="Carb_kinase_PfkB-like"/>
</dbReference>
<evidence type="ECO:0000313" key="7">
    <source>
        <dbReference type="Proteomes" id="UP000031512"/>
    </source>
</evidence>
<evidence type="ECO:0000313" key="5">
    <source>
        <dbReference type="EMBL" id="AFZ78910.1"/>
    </source>
</evidence>
<dbReference type="VEuPathDB" id="PiroplasmaDB:BEWA_017720"/>
<dbReference type="Pfam" id="PF00294">
    <property type="entry name" value="PfkB"/>
    <property type="match status" value="1"/>
</dbReference>
<dbReference type="PANTHER" id="PTHR43320:SF3">
    <property type="entry name" value="CARBOHYDRATE KINASE PFKB DOMAIN-CONTAINING PROTEIN"/>
    <property type="match status" value="1"/>
</dbReference>
<dbReference type="eggNOG" id="KOG2854">
    <property type="taxonomic scope" value="Eukaryota"/>
</dbReference>
<dbReference type="EC" id="2.7.1.20" evidence="6"/>
<dbReference type="VEuPathDB" id="PiroplasmaDB:BEWA_017510"/>
<accession>L0AV98</accession>
<dbReference type="InterPro" id="IPR029056">
    <property type="entry name" value="Ribokinase-like"/>
</dbReference>
<dbReference type="PANTHER" id="PTHR43320">
    <property type="entry name" value="SUGAR KINASE"/>
    <property type="match status" value="1"/>
</dbReference>
<protein>
    <submittedName>
        <fullName evidence="6">Kinase, pfkB family member protein</fullName>
        <ecNumber evidence="6">2.7.1.20</ecNumber>
    </submittedName>
</protein>
<dbReference type="Proteomes" id="UP000031512">
    <property type="component" value="Chromosome 1"/>
</dbReference>
<feature type="domain" description="Carbohydrate kinase PfkB" evidence="4">
    <location>
        <begin position="62"/>
        <end position="321"/>
    </location>
</feature>
<dbReference type="Gene3D" id="3.40.1190.20">
    <property type="match status" value="1"/>
</dbReference>
<dbReference type="GeneID" id="15803603"/>
<dbReference type="STRING" id="1537102.L0AV98"/>
<dbReference type="AlphaFoldDB" id="L0AV98"/>
<evidence type="ECO:0000256" key="1">
    <source>
        <dbReference type="ARBA" id="ARBA00010688"/>
    </source>
</evidence>
<dbReference type="RefSeq" id="XP_004828576.1">
    <property type="nucleotide sequence ID" value="XM_004828519.1"/>
</dbReference>